<evidence type="ECO:0008006" key="4">
    <source>
        <dbReference type="Google" id="ProtNLM"/>
    </source>
</evidence>
<keyword evidence="3" id="KW-1185">Reference proteome</keyword>
<dbReference type="PANTHER" id="PTHR48081">
    <property type="entry name" value="AB HYDROLASE SUPERFAMILY PROTEIN C4A8.06C"/>
    <property type="match status" value="1"/>
</dbReference>
<evidence type="ECO:0000313" key="2">
    <source>
        <dbReference type="EMBL" id="KAJ3219322.1"/>
    </source>
</evidence>
<dbReference type="Gene3D" id="3.40.50.1820">
    <property type="entry name" value="alpha/beta hydrolase"/>
    <property type="match status" value="1"/>
</dbReference>
<dbReference type="GO" id="GO:0016787">
    <property type="term" value="F:hydrolase activity"/>
    <property type="evidence" value="ECO:0007669"/>
    <property type="project" value="UniProtKB-KW"/>
</dbReference>
<dbReference type="PANTHER" id="PTHR48081:SF8">
    <property type="entry name" value="ALPHA_BETA HYDROLASE FOLD-3 DOMAIN-CONTAINING PROTEIN-RELATED"/>
    <property type="match status" value="1"/>
</dbReference>
<name>A0AAD5U1G8_9FUNG</name>
<dbReference type="SUPFAM" id="SSF53474">
    <property type="entry name" value="alpha/beta-Hydrolases"/>
    <property type="match status" value="1"/>
</dbReference>
<organism evidence="2 3">
    <name type="scientific">Clydaea vesicula</name>
    <dbReference type="NCBI Taxonomy" id="447962"/>
    <lineage>
        <taxon>Eukaryota</taxon>
        <taxon>Fungi</taxon>
        <taxon>Fungi incertae sedis</taxon>
        <taxon>Chytridiomycota</taxon>
        <taxon>Chytridiomycota incertae sedis</taxon>
        <taxon>Chytridiomycetes</taxon>
        <taxon>Lobulomycetales</taxon>
        <taxon>Lobulomycetaceae</taxon>
        <taxon>Clydaea</taxon>
    </lineage>
</organism>
<dbReference type="Pfam" id="PF10340">
    <property type="entry name" value="Say1_Mug180"/>
    <property type="match status" value="1"/>
</dbReference>
<dbReference type="AlphaFoldDB" id="A0AAD5U1G8"/>
<evidence type="ECO:0000256" key="1">
    <source>
        <dbReference type="ARBA" id="ARBA00022801"/>
    </source>
</evidence>
<reference evidence="2" key="1">
    <citation type="submission" date="2020-05" db="EMBL/GenBank/DDBJ databases">
        <title>Phylogenomic resolution of chytrid fungi.</title>
        <authorList>
            <person name="Stajich J.E."/>
            <person name="Amses K."/>
            <person name="Simmons R."/>
            <person name="Seto K."/>
            <person name="Myers J."/>
            <person name="Bonds A."/>
            <person name="Quandt C.A."/>
            <person name="Barry K."/>
            <person name="Liu P."/>
            <person name="Grigoriev I."/>
            <person name="Longcore J.E."/>
            <person name="James T.Y."/>
        </authorList>
    </citation>
    <scope>NUCLEOTIDE SEQUENCE</scope>
    <source>
        <strain evidence="2">JEL0476</strain>
    </source>
</reference>
<keyword evidence="1" id="KW-0378">Hydrolase</keyword>
<dbReference type="EMBL" id="JADGJW010000344">
    <property type="protein sequence ID" value="KAJ3219322.1"/>
    <property type="molecule type" value="Genomic_DNA"/>
</dbReference>
<comment type="caution">
    <text evidence="2">The sequence shown here is derived from an EMBL/GenBank/DDBJ whole genome shotgun (WGS) entry which is preliminary data.</text>
</comment>
<proteinExistence type="predicted"/>
<sequence length="424" mass="48799">MFPSKPPPKSLTKLEVFFIKVLRIILSLPISATRCFVYILEMFSFGFLCNGVYKKIKIIKNEEPVEGAFIFQKGYVFDINTFDKKNSAVILHVHGGAFIFGSCFNLWESQVRILKNLRKNLGKDLEDKINLTCLTLDYPLSPENSYPSALKMVSNAYLFLIDMGFENIFLSGDSAGGNLILSFLFHWKNYPAVVFNDGDKSTLISPLAATLISPWVDLSNEYNEIPFDSLHPSQKVIGNPVYLNAVHDDGPQTILDARVNPLNGARGFIFNDTAPECELHLPLYGFCFVSGLTGDNELFNSQIEEFKSLMKKNLKISNTTKIVLEKRGKKIFTRKTKQEELKEIKNRNQNHFEIYEIIGTHMIHDFCLNPVFEKEYQESLKRIANFYSKTLYVKNFCDDHHFQDSEWKYIQHYNFVHDTDILIN</sequence>
<dbReference type="InterPro" id="IPR050300">
    <property type="entry name" value="GDXG_lipolytic_enzyme"/>
</dbReference>
<accession>A0AAD5U1G8</accession>
<gene>
    <name evidence="2" type="ORF">HK099_004745</name>
</gene>
<dbReference type="Proteomes" id="UP001211065">
    <property type="component" value="Unassembled WGS sequence"/>
</dbReference>
<evidence type="ECO:0000313" key="3">
    <source>
        <dbReference type="Proteomes" id="UP001211065"/>
    </source>
</evidence>
<dbReference type="InterPro" id="IPR019436">
    <property type="entry name" value="Say1-like"/>
</dbReference>
<dbReference type="InterPro" id="IPR029058">
    <property type="entry name" value="AB_hydrolase_fold"/>
</dbReference>
<protein>
    <recommendedName>
        <fullName evidence="4">Alpha/beta hydrolase fold-3 domain-containing protein</fullName>
    </recommendedName>
</protein>